<dbReference type="PROSITE" id="PS00518">
    <property type="entry name" value="ZF_RING_1"/>
    <property type="match status" value="1"/>
</dbReference>
<evidence type="ECO:0000256" key="1">
    <source>
        <dbReference type="ARBA" id="ARBA00022723"/>
    </source>
</evidence>
<name>A0A9K3CZI9_9EUKA</name>
<keyword evidence="2 4" id="KW-0863">Zinc-finger</keyword>
<evidence type="ECO:0000256" key="5">
    <source>
        <dbReference type="SAM" id="MobiDB-lite"/>
    </source>
</evidence>
<dbReference type="Pfam" id="PF13445">
    <property type="entry name" value="zf-RING_UBOX"/>
    <property type="match status" value="1"/>
</dbReference>
<gene>
    <name evidence="7" type="ORF">KIPB_002800</name>
    <name evidence="8" type="ORF">KIPB_007128</name>
</gene>
<reference evidence="8" key="1">
    <citation type="submission" date="2016-10" db="EMBL/GenBank/DDBJ databases">
        <authorList>
            <person name="Tanifuji G."/>
            <person name="Kume K."/>
            <person name="Nakayama T."/>
            <person name="Takabayashi S."/>
            <person name="Hashimoto T."/>
        </authorList>
    </citation>
    <scope>NUCLEOTIDE SEQUENCE</scope>
    <source>
        <strain evidence="8">NY0173</strain>
    </source>
</reference>
<keyword evidence="3" id="KW-0862">Zinc</keyword>
<feature type="region of interest" description="Disordered" evidence="5">
    <location>
        <begin position="264"/>
        <end position="294"/>
    </location>
</feature>
<dbReference type="InterPro" id="IPR047153">
    <property type="entry name" value="TRIM45/56/19-like"/>
</dbReference>
<evidence type="ECO:0000313" key="9">
    <source>
        <dbReference type="Proteomes" id="UP000265618"/>
    </source>
</evidence>
<dbReference type="InterPro" id="IPR027370">
    <property type="entry name" value="Znf-RING_euk"/>
</dbReference>
<dbReference type="Gene3D" id="3.30.40.10">
    <property type="entry name" value="Zinc/RING finger domain, C3HC4 (zinc finger)"/>
    <property type="match status" value="1"/>
</dbReference>
<organism evidence="8 9">
    <name type="scientific">Kipferlia bialata</name>
    <dbReference type="NCBI Taxonomy" id="797122"/>
    <lineage>
        <taxon>Eukaryota</taxon>
        <taxon>Metamonada</taxon>
        <taxon>Carpediemonas-like organisms</taxon>
        <taxon>Kipferlia</taxon>
    </lineage>
</organism>
<evidence type="ECO:0000313" key="7">
    <source>
        <dbReference type="EMBL" id="GIQ81785.1"/>
    </source>
</evidence>
<evidence type="ECO:0000313" key="8">
    <source>
        <dbReference type="EMBL" id="GIQ85460.1"/>
    </source>
</evidence>
<dbReference type="InterPro" id="IPR017907">
    <property type="entry name" value="Znf_RING_CS"/>
</dbReference>
<protein>
    <recommendedName>
        <fullName evidence="6">RING-type domain-containing protein</fullName>
    </recommendedName>
</protein>
<dbReference type="GO" id="GO:0008270">
    <property type="term" value="F:zinc ion binding"/>
    <property type="evidence" value="ECO:0007669"/>
    <property type="project" value="UniProtKB-KW"/>
</dbReference>
<sequence>MRVKVKIVNTRTEFCVDIDGSLHVSDLATLLEEHSTLVSRHQVVHMLVHERQTLSSTDILGDVVHPVHPVHCVVRAREGGHRLHRRETGPGIPARSSPYTQPSTAAYTGVVEYPGVPAYSIPTVTQGQVRSQQEQRDRVRLQVAMHHAATHDTPSVQAQTTVPVHAPLPHAVLNAGPAPDTLAPSLPPTVATAPTQHPLPSASDHTATASTAVYGLGYPVSATPPPVHADTHAGDTVVHTTSDSGREAGDEETMYIPMTASRAAPLPQTSSAPTSVTTHSVQSAVTEPVDPAPAPLATDETVDNILTCPICFEHYCSSEGGAPHSSDPVTLMPCGHTLCKGCLDAWARQGRRDLLCPLCKAEVLMRAPAVSVKQLASHILTEGGEGIGRGTGE</sequence>
<dbReference type="OrthoDB" id="8062037at2759"/>
<dbReference type="PANTHER" id="PTHR25462:SF296">
    <property type="entry name" value="MEIOTIC P26, ISOFORM F"/>
    <property type="match status" value="1"/>
</dbReference>
<reference evidence="8 9" key="2">
    <citation type="journal article" date="2018" name="PLoS ONE">
        <title>The draft genome of Kipferlia bialata reveals reductive genome evolution in fornicate parasites.</title>
        <authorList>
            <person name="Tanifuji G."/>
            <person name="Takabayashi S."/>
            <person name="Kume K."/>
            <person name="Takagi M."/>
            <person name="Nakayama T."/>
            <person name="Kamikawa R."/>
            <person name="Inagaki Y."/>
            <person name="Hashimoto T."/>
        </authorList>
    </citation>
    <scope>NUCLEOTIDE SEQUENCE [LARGE SCALE GENOMIC DNA]</scope>
    <source>
        <strain evidence="8">NY0173</strain>
    </source>
</reference>
<evidence type="ECO:0000256" key="3">
    <source>
        <dbReference type="ARBA" id="ARBA00022833"/>
    </source>
</evidence>
<comment type="caution">
    <text evidence="8">The sequence shown here is derived from an EMBL/GenBank/DDBJ whole genome shotgun (WGS) entry which is preliminary data.</text>
</comment>
<proteinExistence type="predicted"/>
<dbReference type="EMBL" id="BDIP01000493">
    <property type="protein sequence ID" value="GIQ81785.1"/>
    <property type="molecule type" value="Genomic_DNA"/>
</dbReference>
<keyword evidence="9" id="KW-1185">Reference proteome</keyword>
<dbReference type="InterPro" id="IPR013083">
    <property type="entry name" value="Znf_RING/FYVE/PHD"/>
</dbReference>
<dbReference type="SMART" id="SM00184">
    <property type="entry name" value="RING"/>
    <property type="match status" value="1"/>
</dbReference>
<keyword evidence="1" id="KW-0479">Metal-binding</keyword>
<accession>A0A9K3CZI9</accession>
<dbReference type="InterPro" id="IPR001841">
    <property type="entry name" value="Znf_RING"/>
</dbReference>
<evidence type="ECO:0000256" key="4">
    <source>
        <dbReference type="PROSITE-ProRule" id="PRU00175"/>
    </source>
</evidence>
<evidence type="ECO:0000256" key="2">
    <source>
        <dbReference type="ARBA" id="ARBA00022771"/>
    </source>
</evidence>
<dbReference type="AlphaFoldDB" id="A0A9K3CZI9"/>
<dbReference type="SUPFAM" id="SSF57850">
    <property type="entry name" value="RING/U-box"/>
    <property type="match status" value="1"/>
</dbReference>
<dbReference type="PANTHER" id="PTHR25462">
    <property type="entry name" value="BONUS, ISOFORM C-RELATED"/>
    <property type="match status" value="1"/>
</dbReference>
<feature type="region of interest" description="Disordered" evidence="5">
    <location>
        <begin position="81"/>
        <end position="101"/>
    </location>
</feature>
<dbReference type="EMBL" id="BDIP01001952">
    <property type="protein sequence ID" value="GIQ85460.1"/>
    <property type="molecule type" value="Genomic_DNA"/>
</dbReference>
<dbReference type="PROSITE" id="PS50089">
    <property type="entry name" value="ZF_RING_2"/>
    <property type="match status" value="1"/>
</dbReference>
<dbReference type="Proteomes" id="UP000265618">
    <property type="component" value="Unassembled WGS sequence"/>
</dbReference>
<feature type="domain" description="RING-type" evidence="6">
    <location>
        <begin position="308"/>
        <end position="360"/>
    </location>
</feature>
<feature type="region of interest" description="Disordered" evidence="5">
    <location>
        <begin position="169"/>
        <end position="205"/>
    </location>
</feature>
<feature type="compositionally biased region" description="Polar residues" evidence="5">
    <location>
        <begin position="267"/>
        <end position="285"/>
    </location>
</feature>
<evidence type="ECO:0000259" key="6">
    <source>
        <dbReference type="PROSITE" id="PS50089"/>
    </source>
</evidence>